<dbReference type="Proteomes" id="UP001597510">
    <property type="component" value="Unassembled WGS sequence"/>
</dbReference>
<name>A0ABW5J4Z9_9BACT</name>
<dbReference type="EMBL" id="JBHULC010000008">
    <property type="protein sequence ID" value="MFD2521099.1"/>
    <property type="molecule type" value="Genomic_DNA"/>
</dbReference>
<feature type="transmembrane region" description="Helical" evidence="1">
    <location>
        <begin position="12"/>
        <end position="30"/>
    </location>
</feature>
<sequence length="166" mass="18715">MQNPFEENTVPLRPTFLTILCMLTFLWNAYKFYDAIPRIFTPEKVMVTQEQANEMMMEMMSKYMSEKDLEKMEEGQKETSKLFEENNLIAAGVASFISSALLILGGIWMWGLRKKGFYVYIAGNAVGVLAPIIILGGTIGWSIGIASLLNAAFFSSLYAIHLKYLS</sequence>
<gene>
    <name evidence="2" type="ORF">ACFSR2_09410</name>
</gene>
<organism evidence="2 3">
    <name type="scientific">Emticicia soli</name>
    <dbReference type="NCBI Taxonomy" id="2027878"/>
    <lineage>
        <taxon>Bacteria</taxon>
        <taxon>Pseudomonadati</taxon>
        <taxon>Bacteroidota</taxon>
        <taxon>Cytophagia</taxon>
        <taxon>Cytophagales</taxon>
        <taxon>Leadbetterellaceae</taxon>
        <taxon>Emticicia</taxon>
    </lineage>
</organism>
<keyword evidence="3" id="KW-1185">Reference proteome</keyword>
<keyword evidence="1" id="KW-1133">Transmembrane helix</keyword>
<evidence type="ECO:0008006" key="4">
    <source>
        <dbReference type="Google" id="ProtNLM"/>
    </source>
</evidence>
<feature type="transmembrane region" description="Helical" evidence="1">
    <location>
        <begin position="88"/>
        <end position="110"/>
    </location>
</feature>
<evidence type="ECO:0000313" key="3">
    <source>
        <dbReference type="Proteomes" id="UP001597510"/>
    </source>
</evidence>
<dbReference type="RefSeq" id="WP_340234815.1">
    <property type="nucleotide sequence ID" value="NZ_JBBEWC010000003.1"/>
</dbReference>
<evidence type="ECO:0000313" key="2">
    <source>
        <dbReference type="EMBL" id="MFD2521099.1"/>
    </source>
</evidence>
<accession>A0ABW5J4Z9</accession>
<proteinExistence type="predicted"/>
<comment type="caution">
    <text evidence="2">The sequence shown here is derived from an EMBL/GenBank/DDBJ whole genome shotgun (WGS) entry which is preliminary data.</text>
</comment>
<protein>
    <recommendedName>
        <fullName evidence="4">DUF4386 domain-containing protein</fullName>
    </recommendedName>
</protein>
<feature type="transmembrane region" description="Helical" evidence="1">
    <location>
        <begin position="117"/>
        <end position="135"/>
    </location>
</feature>
<feature type="transmembrane region" description="Helical" evidence="1">
    <location>
        <begin position="141"/>
        <end position="160"/>
    </location>
</feature>
<evidence type="ECO:0000256" key="1">
    <source>
        <dbReference type="SAM" id="Phobius"/>
    </source>
</evidence>
<keyword evidence="1" id="KW-0472">Membrane</keyword>
<keyword evidence="1" id="KW-0812">Transmembrane</keyword>
<reference evidence="3" key="1">
    <citation type="journal article" date="2019" name="Int. J. Syst. Evol. Microbiol.">
        <title>The Global Catalogue of Microorganisms (GCM) 10K type strain sequencing project: providing services to taxonomists for standard genome sequencing and annotation.</title>
        <authorList>
            <consortium name="The Broad Institute Genomics Platform"/>
            <consortium name="The Broad Institute Genome Sequencing Center for Infectious Disease"/>
            <person name="Wu L."/>
            <person name="Ma J."/>
        </authorList>
    </citation>
    <scope>NUCLEOTIDE SEQUENCE [LARGE SCALE GENOMIC DNA]</scope>
    <source>
        <strain evidence="3">KCTC 52344</strain>
    </source>
</reference>